<dbReference type="PANTHER" id="PTHR33254:SF4">
    <property type="entry name" value="4-HYDROXY-4-METHYL-2-OXOGLUTARATE ALDOLASE 3-RELATED"/>
    <property type="match status" value="1"/>
</dbReference>
<sequence>VVGRARTVECGQDDNLGVHIAIDRLLPGEILVVTMPEPRPVAVVGEILALFAKTKGAVGLMIDAAVRDVDELAEVGLPVWARWITSTGAIKSDPGRHDVKVSVGGQTISPGDLLVLDGDGLVRVPPESEKSTLDASKTRVVQEERLMSKLVAGESTLDLMNLRSLVDPGS</sequence>
<dbReference type="SUPFAM" id="SSF89562">
    <property type="entry name" value="RraA-like"/>
    <property type="match status" value="1"/>
</dbReference>
<gene>
    <name evidence="1" type="ORF">METZ01_LOCUS38964</name>
</gene>
<dbReference type="PANTHER" id="PTHR33254">
    <property type="entry name" value="4-HYDROXY-4-METHYL-2-OXOGLUTARATE ALDOLASE 3-RELATED"/>
    <property type="match status" value="1"/>
</dbReference>
<dbReference type="InterPro" id="IPR005493">
    <property type="entry name" value="RraA/RraA-like"/>
</dbReference>
<dbReference type="EMBL" id="UINC01001665">
    <property type="protein sequence ID" value="SUZ86110.1"/>
    <property type="molecule type" value="Genomic_DNA"/>
</dbReference>
<dbReference type="Pfam" id="PF03737">
    <property type="entry name" value="RraA-like"/>
    <property type="match status" value="1"/>
</dbReference>
<dbReference type="InterPro" id="IPR036704">
    <property type="entry name" value="RraA/RraA-like_sf"/>
</dbReference>
<protein>
    <recommendedName>
        <fullName evidence="2">4-hydroxy-4-methyl-2-oxoglutarate aldolase</fullName>
    </recommendedName>
</protein>
<accession>A0A381R3K8</accession>
<evidence type="ECO:0008006" key="2">
    <source>
        <dbReference type="Google" id="ProtNLM"/>
    </source>
</evidence>
<reference evidence="1" key="1">
    <citation type="submission" date="2018-05" db="EMBL/GenBank/DDBJ databases">
        <authorList>
            <person name="Lanie J.A."/>
            <person name="Ng W.-L."/>
            <person name="Kazmierczak K.M."/>
            <person name="Andrzejewski T.M."/>
            <person name="Davidsen T.M."/>
            <person name="Wayne K.J."/>
            <person name="Tettelin H."/>
            <person name="Glass J.I."/>
            <person name="Rusch D."/>
            <person name="Podicherti R."/>
            <person name="Tsui H.-C.T."/>
            <person name="Winkler M.E."/>
        </authorList>
    </citation>
    <scope>NUCLEOTIDE SEQUENCE</scope>
</reference>
<feature type="non-terminal residue" evidence="1">
    <location>
        <position position="1"/>
    </location>
</feature>
<proteinExistence type="predicted"/>
<organism evidence="1">
    <name type="scientific">marine metagenome</name>
    <dbReference type="NCBI Taxonomy" id="408172"/>
    <lineage>
        <taxon>unclassified sequences</taxon>
        <taxon>metagenomes</taxon>
        <taxon>ecological metagenomes</taxon>
    </lineage>
</organism>
<dbReference type="AlphaFoldDB" id="A0A381R3K8"/>
<dbReference type="Gene3D" id="3.50.30.40">
    <property type="entry name" value="Ribonuclease E inhibitor RraA/RraA-like"/>
    <property type="match status" value="1"/>
</dbReference>
<dbReference type="CDD" id="cd16841">
    <property type="entry name" value="RraA_family"/>
    <property type="match status" value="1"/>
</dbReference>
<evidence type="ECO:0000313" key="1">
    <source>
        <dbReference type="EMBL" id="SUZ86110.1"/>
    </source>
</evidence>
<name>A0A381R3K8_9ZZZZ</name>